<evidence type="ECO:0000313" key="3">
    <source>
        <dbReference type="Proteomes" id="UP001066276"/>
    </source>
</evidence>
<comment type="caution">
    <text evidence="2">The sequence shown here is derived from an EMBL/GenBank/DDBJ whole genome shotgun (WGS) entry which is preliminary data.</text>
</comment>
<dbReference type="Proteomes" id="UP001066276">
    <property type="component" value="Chromosome 6"/>
</dbReference>
<keyword evidence="3" id="KW-1185">Reference proteome</keyword>
<gene>
    <name evidence="2" type="ORF">NDU88_008500</name>
</gene>
<dbReference type="AlphaFoldDB" id="A0AAV7QUQ4"/>
<evidence type="ECO:0000313" key="2">
    <source>
        <dbReference type="EMBL" id="KAJ1142173.1"/>
    </source>
</evidence>
<feature type="compositionally biased region" description="Basic and acidic residues" evidence="1">
    <location>
        <begin position="24"/>
        <end position="63"/>
    </location>
</feature>
<protein>
    <submittedName>
        <fullName evidence="2">Uncharacterized protein</fullName>
    </submittedName>
</protein>
<feature type="compositionally biased region" description="Basic and acidic residues" evidence="1">
    <location>
        <begin position="1"/>
        <end position="14"/>
    </location>
</feature>
<organism evidence="2 3">
    <name type="scientific">Pleurodeles waltl</name>
    <name type="common">Iberian ribbed newt</name>
    <dbReference type="NCBI Taxonomy" id="8319"/>
    <lineage>
        <taxon>Eukaryota</taxon>
        <taxon>Metazoa</taxon>
        <taxon>Chordata</taxon>
        <taxon>Craniata</taxon>
        <taxon>Vertebrata</taxon>
        <taxon>Euteleostomi</taxon>
        <taxon>Amphibia</taxon>
        <taxon>Batrachia</taxon>
        <taxon>Caudata</taxon>
        <taxon>Salamandroidea</taxon>
        <taxon>Salamandridae</taxon>
        <taxon>Pleurodelinae</taxon>
        <taxon>Pleurodeles</taxon>
    </lineage>
</organism>
<accession>A0AAV7QUQ4</accession>
<feature type="region of interest" description="Disordered" evidence="1">
    <location>
        <begin position="1"/>
        <end position="65"/>
    </location>
</feature>
<reference evidence="2" key="1">
    <citation type="journal article" date="2022" name="bioRxiv">
        <title>Sequencing and chromosome-scale assembly of the giantPleurodeles waltlgenome.</title>
        <authorList>
            <person name="Brown T."/>
            <person name="Elewa A."/>
            <person name="Iarovenko S."/>
            <person name="Subramanian E."/>
            <person name="Araus A.J."/>
            <person name="Petzold A."/>
            <person name="Susuki M."/>
            <person name="Suzuki K.-i.T."/>
            <person name="Hayashi T."/>
            <person name="Toyoda A."/>
            <person name="Oliveira C."/>
            <person name="Osipova E."/>
            <person name="Leigh N.D."/>
            <person name="Simon A."/>
            <person name="Yun M.H."/>
        </authorList>
    </citation>
    <scope>NUCLEOTIDE SEQUENCE</scope>
    <source>
        <strain evidence="2">20211129_DDA</strain>
        <tissue evidence="2">Liver</tissue>
    </source>
</reference>
<dbReference type="EMBL" id="JANPWB010000010">
    <property type="protein sequence ID" value="KAJ1142173.1"/>
    <property type="molecule type" value="Genomic_DNA"/>
</dbReference>
<evidence type="ECO:0000256" key="1">
    <source>
        <dbReference type="SAM" id="MobiDB-lite"/>
    </source>
</evidence>
<proteinExistence type="predicted"/>
<sequence length="102" mass="12065">MKMKSPEKEKENTKQVKLQGWSENTRDVRLLVGKKDHNMELNPPEKEKETTSDMKLLEDEKSSTKRWTSRIRIVKPKEEVDSATEMRHQGDVMDNIRKVKLQ</sequence>
<name>A0AAV7QUQ4_PLEWA</name>